<comment type="similarity">
    <text evidence="6">Belongs to the nlpA lipoprotein family.</text>
</comment>
<evidence type="ECO:0000313" key="9">
    <source>
        <dbReference type="EMBL" id="ODP29337.1"/>
    </source>
</evidence>
<evidence type="ECO:0000256" key="3">
    <source>
        <dbReference type="ARBA" id="ARBA00023136"/>
    </source>
</evidence>
<gene>
    <name evidence="9" type="ORF">PTI45_01346</name>
</gene>
<feature type="signal peptide" evidence="8">
    <location>
        <begin position="1"/>
        <end position="24"/>
    </location>
</feature>
<evidence type="ECO:0000256" key="4">
    <source>
        <dbReference type="ARBA" id="ARBA00023139"/>
    </source>
</evidence>
<accession>A0A1E3L679</accession>
<dbReference type="AlphaFoldDB" id="A0A1E3L679"/>
<evidence type="ECO:0000256" key="2">
    <source>
        <dbReference type="ARBA" id="ARBA00022729"/>
    </source>
</evidence>
<dbReference type="Gene3D" id="3.40.190.10">
    <property type="entry name" value="Periplasmic binding protein-like II"/>
    <property type="match status" value="2"/>
</dbReference>
<comment type="caution">
    <text evidence="9">The sequence shown here is derived from an EMBL/GenBank/DDBJ whole genome shotgun (WGS) entry which is preliminary data.</text>
</comment>
<dbReference type="STRING" id="1886670.PTI45_01346"/>
<reference evidence="9 10" key="1">
    <citation type="submission" date="2016-08" db="EMBL/GenBank/DDBJ databases">
        <title>Genome sequencing of Paenibacillus sp. TI45-13ar, isolated from Korean traditional nuruk.</title>
        <authorList>
            <person name="Kim S.-J."/>
        </authorList>
    </citation>
    <scope>NUCLEOTIDE SEQUENCE [LARGE SCALE GENOMIC DNA]</scope>
    <source>
        <strain evidence="9 10">TI45-13ar</strain>
    </source>
</reference>
<dbReference type="PATRIC" id="fig|1886670.3.peg.1371"/>
<evidence type="ECO:0000256" key="1">
    <source>
        <dbReference type="ARBA" id="ARBA00004635"/>
    </source>
</evidence>
<dbReference type="GO" id="GO:0016020">
    <property type="term" value="C:membrane"/>
    <property type="evidence" value="ECO:0007669"/>
    <property type="project" value="UniProtKB-SubCell"/>
</dbReference>
<dbReference type="PANTHER" id="PTHR30429">
    <property type="entry name" value="D-METHIONINE-BINDING LIPOPROTEIN METQ"/>
    <property type="match status" value="1"/>
</dbReference>
<dbReference type="EMBL" id="MDER01000031">
    <property type="protein sequence ID" value="ODP29337.1"/>
    <property type="molecule type" value="Genomic_DNA"/>
</dbReference>
<keyword evidence="4" id="KW-0564">Palmitate</keyword>
<organism evidence="9 10">
    <name type="scientific">Paenibacillus nuruki</name>
    <dbReference type="NCBI Taxonomy" id="1886670"/>
    <lineage>
        <taxon>Bacteria</taxon>
        <taxon>Bacillati</taxon>
        <taxon>Bacillota</taxon>
        <taxon>Bacilli</taxon>
        <taxon>Bacillales</taxon>
        <taxon>Paenibacillaceae</taxon>
        <taxon>Paenibacillus</taxon>
    </lineage>
</organism>
<dbReference type="RefSeq" id="WP_069326766.1">
    <property type="nucleotide sequence ID" value="NZ_MDER01000031.1"/>
</dbReference>
<name>A0A1E3L679_9BACL</name>
<keyword evidence="5 6" id="KW-0449">Lipoprotein</keyword>
<evidence type="ECO:0000256" key="8">
    <source>
        <dbReference type="SAM" id="SignalP"/>
    </source>
</evidence>
<sequence>MNNILTTRKSIMILMFAMMLLLVACGQKQDTTTTTSNDPAIATEGASTETTLKIATLIPPMTEILDVVKPLLKEDGINLDVIVLSDNIQPNDALANKEVDANFFQHAPYMKQYNESKGANLVAIQPIYNAIYGAYSKKYKDINALPEGATIAIANDPSNIGRSLQMFAQEGMITLKDGVGMNAIQADITSNPKNFEFKEVDLLMLARMYDEADLVAMTPAYAKPLNLTPVKDALVTEKEDSTFAINLVAREDNKDSEAIQKLKARMAGPEVKQFLQDKYADIAVPAF</sequence>
<dbReference type="PIRSF" id="PIRSF002854">
    <property type="entry name" value="MetQ"/>
    <property type="match status" value="1"/>
</dbReference>
<keyword evidence="2 8" id="KW-0732">Signal</keyword>
<proteinExistence type="inferred from homology"/>
<evidence type="ECO:0000256" key="5">
    <source>
        <dbReference type="ARBA" id="ARBA00023288"/>
    </source>
</evidence>
<keyword evidence="10" id="KW-1185">Reference proteome</keyword>
<dbReference type="PANTHER" id="PTHR30429:SF0">
    <property type="entry name" value="METHIONINE-BINDING LIPOPROTEIN METQ"/>
    <property type="match status" value="1"/>
</dbReference>
<evidence type="ECO:0000256" key="6">
    <source>
        <dbReference type="PIRNR" id="PIRNR002854"/>
    </source>
</evidence>
<dbReference type="Proteomes" id="UP000094578">
    <property type="component" value="Unassembled WGS sequence"/>
</dbReference>
<keyword evidence="3" id="KW-0472">Membrane</keyword>
<comment type="subcellular location">
    <subcellularLocation>
        <location evidence="1">Membrane</location>
        <topology evidence="1">Lipid-anchor</topology>
    </subcellularLocation>
</comment>
<feature type="chain" id="PRO_5038762698" description="Lipoprotein" evidence="8">
    <location>
        <begin position="25"/>
        <end position="287"/>
    </location>
</feature>
<dbReference type="SUPFAM" id="SSF53850">
    <property type="entry name" value="Periplasmic binding protein-like II"/>
    <property type="match status" value="1"/>
</dbReference>
<protein>
    <recommendedName>
        <fullName evidence="6">Lipoprotein</fullName>
    </recommendedName>
</protein>
<evidence type="ECO:0000313" key="10">
    <source>
        <dbReference type="Proteomes" id="UP000094578"/>
    </source>
</evidence>
<dbReference type="CDD" id="cd13600">
    <property type="entry name" value="PBP2_lipoprotein_like_1"/>
    <property type="match status" value="1"/>
</dbReference>
<dbReference type="InterPro" id="IPR004872">
    <property type="entry name" value="Lipoprotein_NlpA"/>
</dbReference>
<dbReference type="Pfam" id="PF03180">
    <property type="entry name" value="Lipoprotein_9"/>
    <property type="match status" value="1"/>
</dbReference>
<feature type="lipid moiety-binding region" description="S-diacylglycerol cysteine" evidence="7">
    <location>
        <position position="25"/>
    </location>
</feature>
<evidence type="ECO:0000256" key="7">
    <source>
        <dbReference type="PIRSR" id="PIRSR002854-1"/>
    </source>
</evidence>